<organism evidence="1 2">
    <name type="scientific">Setaria italica</name>
    <name type="common">Foxtail millet</name>
    <name type="synonym">Panicum italicum</name>
    <dbReference type="NCBI Taxonomy" id="4555"/>
    <lineage>
        <taxon>Eukaryota</taxon>
        <taxon>Viridiplantae</taxon>
        <taxon>Streptophyta</taxon>
        <taxon>Embryophyta</taxon>
        <taxon>Tracheophyta</taxon>
        <taxon>Spermatophyta</taxon>
        <taxon>Magnoliopsida</taxon>
        <taxon>Liliopsida</taxon>
        <taxon>Poales</taxon>
        <taxon>Poaceae</taxon>
        <taxon>PACMAD clade</taxon>
        <taxon>Panicoideae</taxon>
        <taxon>Panicodae</taxon>
        <taxon>Paniceae</taxon>
        <taxon>Cenchrinae</taxon>
        <taxon>Setaria</taxon>
    </lineage>
</organism>
<evidence type="ECO:0000313" key="1">
    <source>
        <dbReference type="EnsemblPlants" id="KQK85763"/>
    </source>
</evidence>
<sequence>MLTSISFRTELITVPVIDNHYLGAYFHKECYILIIHSHVLFKTIHRNGATLVYLCTV</sequence>
<dbReference type="AlphaFoldDB" id="K3Z2P8"/>
<dbReference type="Proteomes" id="UP000004995">
    <property type="component" value="Unassembled WGS sequence"/>
</dbReference>
<dbReference type="EnsemblPlants" id="KQK85763">
    <property type="protein sequence ID" value="KQK85763"/>
    <property type="gene ID" value="SETIT_020816mg"/>
</dbReference>
<accession>K3Z2P8</accession>
<dbReference type="Gramene" id="KQK85763">
    <property type="protein sequence ID" value="KQK85763"/>
    <property type="gene ID" value="SETIT_020816mg"/>
</dbReference>
<reference evidence="1" key="2">
    <citation type="submission" date="2018-08" db="UniProtKB">
        <authorList>
            <consortium name="EnsemblPlants"/>
        </authorList>
    </citation>
    <scope>IDENTIFICATION</scope>
    <source>
        <strain evidence="1">Yugu1</strain>
    </source>
</reference>
<dbReference type="HOGENOM" id="CLU_3000093_0_0_1"/>
<name>K3Z2P8_SETIT</name>
<proteinExistence type="predicted"/>
<evidence type="ECO:0000313" key="2">
    <source>
        <dbReference type="Proteomes" id="UP000004995"/>
    </source>
</evidence>
<dbReference type="InParanoid" id="K3Z2P8"/>
<protein>
    <submittedName>
        <fullName evidence="1">Uncharacterized protein</fullName>
    </submittedName>
</protein>
<reference evidence="2" key="1">
    <citation type="journal article" date="2012" name="Nat. Biotechnol.">
        <title>Reference genome sequence of the model plant Setaria.</title>
        <authorList>
            <person name="Bennetzen J.L."/>
            <person name="Schmutz J."/>
            <person name="Wang H."/>
            <person name="Percifield R."/>
            <person name="Hawkins J."/>
            <person name="Pontaroli A.C."/>
            <person name="Estep M."/>
            <person name="Feng L."/>
            <person name="Vaughn J.N."/>
            <person name="Grimwood J."/>
            <person name="Jenkins J."/>
            <person name="Barry K."/>
            <person name="Lindquist E."/>
            <person name="Hellsten U."/>
            <person name="Deshpande S."/>
            <person name="Wang X."/>
            <person name="Wu X."/>
            <person name="Mitros T."/>
            <person name="Triplett J."/>
            <person name="Yang X."/>
            <person name="Ye C.Y."/>
            <person name="Mauro-Herrera M."/>
            <person name="Wang L."/>
            <person name="Li P."/>
            <person name="Sharma M."/>
            <person name="Sharma R."/>
            <person name="Ronald P.C."/>
            <person name="Panaud O."/>
            <person name="Kellogg E.A."/>
            <person name="Brutnell T.P."/>
            <person name="Doust A.N."/>
            <person name="Tuskan G.A."/>
            <person name="Rokhsar D."/>
            <person name="Devos K.M."/>
        </authorList>
    </citation>
    <scope>NUCLEOTIDE SEQUENCE [LARGE SCALE GENOMIC DNA]</scope>
    <source>
        <strain evidence="2">cv. Yugu1</strain>
    </source>
</reference>
<keyword evidence="2" id="KW-1185">Reference proteome</keyword>